<dbReference type="EMBL" id="BAAAQR010000001">
    <property type="protein sequence ID" value="GAA2137310.1"/>
    <property type="molecule type" value="Genomic_DNA"/>
</dbReference>
<sequence length="315" mass="34356">MRTSHHSAYRHGLLVHDTDEELIEGTRTFVARGLASGADVLVHGPSERVDLMREVLGSHPRLGYGFDEELYQAPMRTLFGYQHTLAERSEPRELWVTGTVPLGLDATQQAAWHRYESAVDEALGTYPFAALCTYDTRHRPASVIAAALATHRTVNVDLTDRENPQYVEPAAFLAAPLALRPEAPATPPSSSTVIHDFDHLSAARDLVRADAYQNSAVAPQTIEQLRVAVSEAVTNGLLHGCPPVRVTLWTDVASLTCLVEDSGPGHLDPMTGFRHPERASSMGLWVARQLVDDLMIRSSPSGGCSVLLTVTDQPL</sequence>
<accession>A0ABP5KTZ2</accession>
<keyword evidence="1" id="KW-0808">Transferase</keyword>
<dbReference type="Pfam" id="PF13581">
    <property type="entry name" value="HATPase_c_2"/>
    <property type="match status" value="1"/>
</dbReference>
<dbReference type="RefSeq" id="WP_344146847.1">
    <property type="nucleotide sequence ID" value="NZ_BAAAQR010000001.1"/>
</dbReference>
<keyword evidence="1" id="KW-0723">Serine/threonine-protein kinase</keyword>
<keyword evidence="1" id="KW-0418">Kinase</keyword>
<dbReference type="InterPro" id="IPR050267">
    <property type="entry name" value="Anti-sigma-factor_SerPK"/>
</dbReference>
<protein>
    <recommendedName>
        <fullName evidence="6">Sensor histidine kinase</fullName>
    </recommendedName>
</protein>
<evidence type="ECO:0000259" key="2">
    <source>
        <dbReference type="Pfam" id="PF13581"/>
    </source>
</evidence>
<dbReference type="CDD" id="cd16936">
    <property type="entry name" value="HATPase_RsbW-like"/>
    <property type="match status" value="1"/>
</dbReference>
<comment type="caution">
    <text evidence="4">The sequence shown here is derived from an EMBL/GenBank/DDBJ whole genome shotgun (WGS) entry which is preliminary data.</text>
</comment>
<proteinExistence type="predicted"/>
<dbReference type="InterPro" id="IPR025847">
    <property type="entry name" value="MEDS_domain"/>
</dbReference>
<dbReference type="Proteomes" id="UP001501771">
    <property type="component" value="Unassembled WGS sequence"/>
</dbReference>
<reference evidence="5" key="1">
    <citation type="journal article" date="2019" name="Int. J. Syst. Evol. Microbiol.">
        <title>The Global Catalogue of Microorganisms (GCM) 10K type strain sequencing project: providing services to taxonomists for standard genome sequencing and annotation.</title>
        <authorList>
            <consortium name="The Broad Institute Genomics Platform"/>
            <consortium name="The Broad Institute Genome Sequencing Center for Infectious Disease"/>
            <person name="Wu L."/>
            <person name="Ma J."/>
        </authorList>
    </citation>
    <scope>NUCLEOTIDE SEQUENCE [LARGE SCALE GENOMIC DNA]</scope>
    <source>
        <strain evidence="5">JCM 16022</strain>
    </source>
</reference>
<evidence type="ECO:0000313" key="4">
    <source>
        <dbReference type="EMBL" id="GAA2137310.1"/>
    </source>
</evidence>
<gene>
    <name evidence="4" type="ORF">GCM10009844_04250</name>
</gene>
<organism evidence="4 5">
    <name type="scientific">Nocardioides koreensis</name>
    <dbReference type="NCBI Taxonomy" id="433651"/>
    <lineage>
        <taxon>Bacteria</taxon>
        <taxon>Bacillati</taxon>
        <taxon>Actinomycetota</taxon>
        <taxon>Actinomycetes</taxon>
        <taxon>Propionibacteriales</taxon>
        <taxon>Nocardioidaceae</taxon>
        <taxon>Nocardioides</taxon>
    </lineage>
</organism>
<evidence type="ECO:0000313" key="5">
    <source>
        <dbReference type="Proteomes" id="UP001501771"/>
    </source>
</evidence>
<dbReference type="PANTHER" id="PTHR35526:SF3">
    <property type="entry name" value="ANTI-SIGMA-F FACTOR RSBW"/>
    <property type="match status" value="1"/>
</dbReference>
<dbReference type="PANTHER" id="PTHR35526">
    <property type="entry name" value="ANTI-SIGMA-F FACTOR RSBW-RELATED"/>
    <property type="match status" value="1"/>
</dbReference>
<keyword evidence="5" id="KW-1185">Reference proteome</keyword>
<dbReference type="Gene3D" id="3.30.565.10">
    <property type="entry name" value="Histidine kinase-like ATPase, C-terminal domain"/>
    <property type="match status" value="1"/>
</dbReference>
<dbReference type="Pfam" id="PF14417">
    <property type="entry name" value="MEDS"/>
    <property type="match status" value="1"/>
</dbReference>
<feature type="domain" description="MEDS" evidence="3">
    <location>
        <begin position="10"/>
        <end position="152"/>
    </location>
</feature>
<evidence type="ECO:0000256" key="1">
    <source>
        <dbReference type="ARBA" id="ARBA00022527"/>
    </source>
</evidence>
<dbReference type="InterPro" id="IPR036890">
    <property type="entry name" value="HATPase_C_sf"/>
</dbReference>
<evidence type="ECO:0008006" key="6">
    <source>
        <dbReference type="Google" id="ProtNLM"/>
    </source>
</evidence>
<evidence type="ECO:0000259" key="3">
    <source>
        <dbReference type="Pfam" id="PF14417"/>
    </source>
</evidence>
<feature type="domain" description="Histidine kinase/HSP90-like ATPase" evidence="2">
    <location>
        <begin position="198"/>
        <end position="304"/>
    </location>
</feature>
<dbReference type="InterPro" id="IPR003594">
    <property type="entry name" value="HATPase_dom"/>
</dbReference>
<dbReference type="SUPFAM" id="SSF55874">
    <property type="entry name" value="ATPase domain of HSP90 chaperone/DNA topoisomerase II/histidine kinase"/>
    <property type="match status" value="1"/>
</dbReference>
<name>A0ABP5KTZ2_9ACTN</name>